<dbReference type="SUPFAM" id="SSF47384">
    <property type="entry name" value="Homodimeric domain of signal transducing histidine kinase"/>
    <property type="match status" value="1"/>
</dbReference>
<dbReference type="Gene3D" id="1.10.287.130">
    <property type="match status" value="1"/>
</dbReference>
<dbReference type="InterPro" id="IPR005467">
    <property type="entry name" value="His_kinase_dom"/>
</dbReference>
<keyword evidence="5" id="KW-0175">Coiled coil</keyword>
<keyword evidence="8" id="KW-0808">Transferase</keyword>
<gene>
    <name evidence="8" type="ORF">FM038_010460</name>
</gene>
<feature type="coiled-coil region" evidence="5">
    <location>
        <begin position="127"/>
        <end position="161"/>
    </location>
</feature>
<dbReference type="InterPro" id="IPR011006">
    <property type="entry name" value="CheY-like_superfamily"/>
</dbReference>
<dbReference type="InterPro" id="IPR036097">
    <property type="entry name" value="HisK_dim/P_sf"/>
</dbReference>
<accession>A0ABX6V5B3</accession>
<dbReference type="InterPro" id="IPR036890">
    <property type="entry name" value="HATPase_C_sf"/>
</dbReference>
<dbReference type="GO" id="GO:0016301">
    <property type="term" value="F:kinase activity"/>
    <property type="evidence" value="ECO:0007669"/>
    <property type="project" value="UniProtKB-KW"/>
</dbReference>
<keyword evidence="9" id="KW-1185">Reference proteome</keyword>
<dbReference type="PANTHER" id="PTHR43547">
    <property type="entry name" value="TWO-COMPONENT HISTIDINE KINASE"/>
    <property type="match status" value="1"/>
</dbReference>
<dbReference type="SMART" id="SM00448">
    <property type="entry name" value="REC"/>
    <property type="match status" value="1"/>
</dbReference>
<feature type="modified residue" description="4-aspartylphosphate" evidence="4">
    <location>
        <position position="57"/>
    </location>
</feature>
<protein>
    <recommendedName>
        <fullName evidence="2">histidine kinase</fullName>
        <ecNumber evidence="2">2.7.13.3</ecNumber>
    </recommendedName>
</protein>
<dbReference type="RefSeq" id="WP_142870738.1">
    <property type="nucleotide sequence ID" value="NZ_CP045503.2"/>
</dbReference>
<dbReference type="Gene3D" id="3.40.50.2300">
    <property type="match status" value="1"/>
</dbReference>
<organism evidence="8 9">
    <name type="scientific">Shewanella eurypsychrophilus</name>
    <dbReference type="NCBI Taxonomy" id="2593656"/>
    <lineage>
        <taxon>Bacteria</taxon>
        <taxon>Pseudomonadati</taxon>
        <taxon>Pseudomonadota</taxon>
        <taxon>Gammaproteobacteria</taxon>
        <taxon>Alteromonadales</taxon>
        <taxon>Shewanellaceae</taxon>
        <taxon>Shewanella</taxon>
    </lineage>
</organism>
<reference evidence="8" key="1">
    <citation type="submission" date="2021-07" db="EMBL/GenBank/DDBJ databases">
        <title>Shewanella sp. YLB-07 whole genome sequence.</title>
        <authorList>
            <person name="Yu L."/>
        </authorList>
    </citation>
    <scope>NUCLEOTIDE SEQUENCE</scope>
    <source>
        <strain evidence="8">YLB-08</strain>
    </source>
</reference>
<dbReference type="SMART" id="SM00387">
    <property type="entry name" value="HATPase_c"/>
    <property type="match status" value="1"/>
</dbReference>
<dbReference type="PROSITE" id="PS50110">
    <property type="entry name" value="RESPONSE_REGULATORY"/>
    <property type="match status" value="1"/>
</dbReference>
<proteinExistence type="predicted"/>
<feature type="domain" description="Histidine kinase" evidence="6">
    <location>
        <begin position="195"/>
        <end position="426"/>
    </location>
</feature>
<dbReference type="InterPro" id="IPR003594">
    <property type="entry name" value="HATPase_dom"/>
</dbReference>
<dbReference type="InterPro" id="IPR004358">
    <property type="entry name" value="Sig_transdc_His_kin-like_C"/>
</dbReference>
<dbReference type="CDD" id="cd00075">
    <property type="entry name" value="HATPase"/>
    <property type="match status" value="1"/>
</dbReference>
<dbReference type="PRINTS" id="PR00344">
    <property type="entry name" value="BCTRLSENSOR"/>
</dbReference>
<dbReference type="EMBL" id="CP045503">
    <property type="protein sequence ID" value="QPG57829.1"/>
    <property type="molecule type" value="Genomic_DNA"/>
</dbReference>
<evidence type="ECO:0000256" key="3">
    <source>
        <dbReference type="ARBA" id="ARBA00022553"/>
    </source>
</evidence>
<dbReference type="InterPro" id="IPR001789">
    <property type="entry name" value="Sig_transdc_resp-reg_receiver"/>
</dbReference>
<dbReference type="Proteomes" id="UP000316416">
    <property type="component" value="Chromosome"/>
</dbReference>
<dbReference type="SUPFAM" id="SSF55874">
    <property type="entry name" value="ATPase domain of HSP90 chaperone/DNA topoisomerase II/histidine kinase"/>
    <property type="match status" value="1"/>
</dbReference>
<evidence type="ECO:0000313" key="8">
    <source>
        <dbReference type="EMBL" id="QPG57829.1"/>
    </source>
</evidence>
<dbReference type="EC" id="2.7.13.3" evidence="2"/>
<evidence type="ECO:0000313" key="9">
    <source>
        <dbReference type="Proteomes" id="UP000316416"/>
    </source>
</evidence>
<keyword evidence="8" id="KW-0418">Kinase</keyword>
<dbReference type="Pfam" id="PF00072">
    <property type="entry name" value="Response_reg"/>
    <property type="match status" value="1"/>
</dbReference>
<keyword evidence="3 4" id="KW-0597">Phosphoprotein</keyword>
<evidence type="ECO:0000256" key="5">
    <source>
        <dbReference type="SAM" id="Coils"/>
    </source>
</evidence>
<evidence type="ECO:0000256" key="1">
    <source>
        <dbReference type="ARBA" id="ARBA00000085"/>
    </source>
</evidence>
<dbReference type="InterPro" id="IPR003661">
    <property type="entry name" value="HisK_dim/P_dom"/>
</dbReference>
<dbReference type="Pfam" id="PF02518">
    <property type="entry name" value="HATPase_c"/>
    <property type="match status" value="1"/>
</dbReference>
<feature type="domain" description="Response regulatory" evidence="7">
    <location>
        <begin position="8"/>
        <end position="125"/>
    </location>
</feature>
<dbReference type="SUPFAM" id="SSF52172">
    <property type="entry name" value="CheY-like"/>
    <property type="match status" value="1"/>
</dbReference>
<evidence type="ECO:0000256" key="4">
    <source>
        <dbReference type="PROSITE-ProRule" id="PRU00169"/>
    </source>
</evidence>
<comment type="catalytic activity">
    <reaction evidence="1">
        <text>ATP + protein L-histidine = ADP + protein N-phospho-L-histidine.</text>
        <dbReference type="EC" id="2.7.13.3"/>
    </reaction>
</comment>
<dbReference type="PROSITE" id="PS50109">
    <property type="entry name" value="HIS_KIN"/>
    <property type="match status" value="1"/>
</dbReference>
<dbReference type="PANTHER" id="PTHR43547:SF2">
    <property type="entry name" value="HYBRID SIGNAL TRANSDUCTION HISTIDINE KINASE C"/>
    <property type="match status" value="1"/>
</dbReference>
<evidence type="ECO:0000259" key="7">
    <source>
        <dbReference type="PROSITE" id="PS50110"/>
    </source>
</evidence>
<sequence>MNDPRLPLILIVDDEPNNLRVYERILAPLNLEFMKAMSGHQALAIAHKHDFFLILMDVQMPGMDGFEAASLILEHPKTCHIPVIFITAFARDEAFEFKGYISGAVDYLVKPINEEILKSKVGVFLELYKERLRLDNAYETKKKAEEELRVHKENLEVLVKDRTKELQKSMEHLISAQDKLVKAEKMASLGRLVSGVAHELNTPIGICVTAASFMQGETGKLNQEFIDGRLEQEDVSSFLDSAIQSSEMILSNLNRASKLIKDFKLVAVDVSSEELTTFNLMSHVDDGITEILPELDLTHHQLTIAGDKELRVTTYAETLKLVLKNLLLNSITHAFEHDTDGHISINISSAEDKVVVSFKDDGKGMSAETVSMVFEPFYTTRRGSGGSGLGLYIVFNLITQVLKGDVQCTSKLDEGTEFKITFPVER</sequence>
<evidence type="ECO:0000256" key="2">
    <source>
        <dbReference type="ARBA" id="ARBA00012438"/>
    </source>
</evidence>
<dbReference type="CDD" id="cd00082">
    <property type="entry name" value="HisKA"/>
    <property type="match status" value="1"/>
</dbReference>
<dbReference type="Gene3D" id="3.30.565.10">
    <property type="entry name" value="Histidine kinase-like ATPase, C-terminal domain"/>
    <property type="match status" value="1"/>
</dbReference>
<evidence type="ECO:0000259" key="6">
    <source>
        <dbReference type="PROSITE" id="PS50109"/>
    </source>
</evidence>
<name>A0ABX6V5B3_9GAMM</name>